<feature type="transmembrane region" description="Helical" evidence="1">
    <location>
        <begin position="5"/>
        <end position="23"/>
    </location>
</feature>
<dbReference type="AlphaFoldDB" id="A0AAQ3W7V9"/>
<protein>
    <submittedName>
        <fullName evidence="2">Two-component system, LytTR family, sensor histidine kinase AgrC</fullName>
    </submittedName>
</protein>
<dbReference type="Gene3D" id="3.30.565.10">
    <property type="entry name" value="Histidine kinase-like ATPase, C-terminal domain"/>
    <property type="match status" value="1"/>
</dbReference>
<keyword evidence="3" id="KW-1185">Reference proteome</keyword>
<dbReference type="InterPro" id="IPR036890">
    <property type="entry name" value="HATPase_C_sf"/>
</dbReference>
<feature type="transmembrane region" description="Helical" evidence="1">
    <location>
        <begin position="115"/>
        <end position="136"/>
    </location>
</feature>
<sequence length="429" mass="50346">MTITIFMGILVMNYLQFIWFLKYKKFITPHQTTILTILLSLQLPLYLVFNVPFVLLVVFTILQPIFIVRSLKKWLPMVLFLYVENSLTIISWLFTNDLIGFLLKNGQISNTFYQQILPVSVVLQQLLLFILILIAIKIDQKYSIFDSINQVQKSYKLPAILLTILLIFLDSFKRLSVFFHSSIDFFYLTFLLLTLSIIFCTTAYLYSQYYQQQMMKKILYQQYNKEMEKITLSDEFRHDYHNILLSLMGYIENNELQKALGFISSVENYSKNLLEEDEYDQVNHLTIPPVQGLLIHFIEMCESQNIQLTISIPQIIHESDISIQLIDFIRCISTLFDYALKTNVDGQTSTLTLSIKKENQVFYFHLTNLENSSELLETTFNQSTHPKKKLIESNLIAAQKILQHYKETEFSITSNKEKFTLTFSFPIIP</sequence>
<name>A0AAQ3W7V9_9ENTE</name>
<feature type="transmembrane region" description="Helical" evidence="1">
    <location>
        <begin position="185"/>
        <end position="207"/>
    </location>
</feature>
<keyword evidence="1" id="KW-0812">Transmembrane</keyword>
<dbReference type="Proteomes" id="UP000194948">
    <property type="component" value="Chromosome"/>
</dbReference>
<dbReference type="GO" id="GO:0016301">
    <property type="term" value="F:kinase activity"/>
    <property type="evidence" value="ECO:0007669"/>
    <property type="project" value="UniProtKB-KW"/>
</dbReference>
<feature type="transmembrane region" description="Helical" evidence="1">
    <location>
        <begin position="43"/>
        <end position="62"/>
    </location>
</feature>
<keyword evidence="1" id="KW-0472">Membrane</keyword>
<keyword evidence="2" id="KW-0808">Transferase</keyword>
<dbReference type="PANTHER" id="PTHR40448:SF1">
    <property type="entry name" value="TWO-COMPONENT SENSOR HISTIDINE KINASE"/>
    <property type="match status" value="1"/>
</dbReference>
<feature type="transmembrane region" description="Helical" evidence="1">
    <location>
        <begin position="74"/>
        <end position="95"/>
    </location>
</feature>
<gene>
    <name evidence="2" type="ORF">A5821_001262</name>
</gene>
<keyword evidence="1" id="KW-1133">Transmembrane helix</keyword>
<organism evidence="2 3">
    <name type="scientific">Candidatus Enterococcus palustris</name>
    <dbReference type="NCBI Taxonomy" id="1834189"/>
    <lineage>
        <taxon>Bacteria</taxon>
        <taxon>Bacillati</taxon>
        <taxon>Bacillota</taxon>
        <taxon>Bacilli</taxon>
        <taxon>Lactobacillales</taxon>
        <taxon>Enterococcaceae</taxon>
        <taxon>Enterococcus</taxon>
    </lineage>
</organism>
<reference evidence="2" key="1">
    <citation type="submission" date="2017-05" db="EMBL/GenBank/DDBJ databases">
        <authorList>
            <consortium name="The Broad Institute Genomics Platform"/>
            <consortium name="The Broad Institute Genomic Center for Infectious Diseases"/>
            <person name="Earl A."/>
            <person name="Manson A."/>
            <person name="Schwartman J."/>
            <person name="Gilmore M."/>
            <person name="Abouelleil A."/>
            <person name="Cao P."/>
            <person name="Chapman S."/>
            <person name="Cusick C."/>
            <person name="Shea T."/>
            <person name="Young S."/>
            <person name="Neafsey D."/>
            <person name="Nusbaum C."/>
            <person name="Birren B."/>
        </authorList>
    </citation>
    <scope>NUCLEOTIDE SEQUENCE</scope>
    <source>
        <strain evidence="2">7F3_DIV0205</strain>
    </source>
</reference>
<proteinExistence type="predicted"/>
<evidence type="ECO:0000313" key="3">
    <source>
        <dbReference type="Proteomes" id="UP000194948"/>
    </source>
</evidence>
<dbReference type="RefSeq" id="WP_139844048.1">
    <property type="nucleotide sequence ID" value="NZ_CP147244.1"/>
</dbReference>
<evidence type="ECO:0000256" key="1">
    <source>
        <dbReference type="SAM" id="Phobius"/>
    </source>
</evidence>
<reference evidence="2" key="2">
    <citation type="submission" date="2024-03" db="EMBL/GenBank/DDBJ databases">
        <title>The Genome Sequence of Enterococcus sp. DIV0205d.</title>
        <authorList>
            <consortium name="The Broad Institute Genomics Platform"/>
            <consortium name="The Broad Institute Microbial Omics Core"/>
            <consortium name="The Broad Institute Genomic Center for Infectious Diseases"/>
            <person name="Earl A."/>
            <person name="Manson A."/>
            <person name="Gilmore M."/>
            <person name="Schwartman J."/>
            <person name="Shea T."/>
            <person name="Abouelleil A."/>
            <person name="Cao P."/>
            <person name="Chapman S."/>
            <person name="Cusick C."/>
            <person name="Young S."/>
            <person name="Neafsey D."/>
            <person name="Nusbaum C."/>
            <person name="Birren B."/>
        </authorList>
    </citation>
    <scope>NUCLEOTIDE SEQUENCE</scope>
    <source>
        <strain evidence="2">7F3_DIV0205</strain>
    </source>
</reference>
<evidence type="ECO:0000313" key="2">
    <source>
        <dbReference type="EMBL" id="WYK00168.1"/>
    </source>
</evidence>
<dbReference type="GO" id="GO:0042802">
    <property type="term" value="F:identical protein binding"/>
    <property type="evidence" value="ECO:0007669"/>
    <property type="project" value="TreeGrafter"/>
</dbReference>
<dbReference type="PANTHER" id="PTHR40448">
    <property type="entry name" value="TWO-COMPONENT SENSOR HISTIDINE KINASE"/>
    <property type="match status" value="1"/>
</dbReference>
<keyword evidence="2" id="KW-0418">Kinase</keyword>
<dbReference type="EMBL" id="CP147244">
    <property type="protein sequence ID" value="WYK00168.1"/>
    <property type="molecule type" value="Genomic_DNA"/>
</dbReference>
<feature type="transmembrane region" description="Helical" evidence="1">
    <location>
        <begin position="157"/>
        <end position="179"/>
    </location>
</feature>
<accession>A0AAQ3W7V9</accession>